<dbReference type="Pfam" id="PF07645">
    <property type="entry name" value="EGF_CA"/>
    <property type="match status" value="2"/>
</dbReference>
<evidence type="ECO:0000256" key="19">
    <source>
        <dbReference type="SAM" id="MobiDB-lite"/>
    </source>
</evidence>
<sequence>MEKDPAAHRRHRPGPGALPSGAAPGLGKAASEGPALQRSRSVGGLIQKGDPPSRPRNPCREPESEDQDHDPRRDTNNASGQADLEEDGKEKNQDAQGTPDPDSGKAEPETEWSGAETSTEGEQEGTGWCSREAEKPPTFVEIDLGDHTEEVIPCAVREEMQARMDTGDLSEDEEQAGSYSCCSEDSGGTTAMELDSTASLRDFQLDAGEEYPGPPALLLRAREAAQFLRPRQRRANQVFEEAKQGHLERECVEEWCSREEAREVFENDPETEYFYPRYQECINKYGPPNTKHPDFVTCVRNLPDQCTPNPCYKQGTQVCQDLMGNFFCVCRAGWGGRRCDKDVDECSQESGGCGQVCLNTPGSFHCACHSGYALSLNDSRTCHDIDECADTEACGEAHCKNLPGSYTCLCDEGFEFSTQDKACQDVDECAQGRCEQTCVNTLGSYTCHCNGRGGLKLSPDMDTCEDILPCVPFSAAKSMKSLYLGRMFSGAPVIRLRFKRLQPTRLVAEFDFRTFDPEGILFFAGGHLDSSWVVLGLRAGRLELQLRYNGVGRVTSSGPVINHGLWQTISVEELDRNLVIKVNKDAVMKIAVAGDLFQLDRGLYHLNLTVGGIPFSAQDLVQPINPRLDGCMRSWSWLNGEDSTIQETVKANTKMQCFSVTEKGSFFPGSGFAFYSLSYTRTSLDTGTGGTWKVEVVARIRPAADTGVLLALVGGNHTVALSVALVDYHSTKKLKKQLVVLAVEDIALALMEIKVCDGQEHVVTVSLKEGKANLEVDGTKGQSEVSTAQLQERLALLATHLQGSVLTFIGGLPDVPVTSAPVTAFYHGCMTMEVNGKPLDLDEATYKHSDIIAHSCPPVEHAVP</sequence>
<dbReference type="Pfam" id="PF02210">
    <property type="entry name" value="Laminin_G_2"/>
    <property type="match status" value="1"/>
</dbReference>
<evidence type="ECO:0000256" key="6">
    <source>
        <dbReference type="ARBA" id="ARBA00022604"/>
    </source>
</evidence>
<comment type="subcellular location">
    <subcellularLocation>
        <location evidence="1">Secreted</location>
    </subcellularLocation>
</comment>
<evidence type="ECO:0000256" key="15">
    <source>
        <dbReference type="ARBA" id="ARBA00071533"/>
    </source>
</evidence>
<evidence type="ECO:0000259" key="22">
    <source>
        <dbReference type="PROSITE" id="PS50998"/>
    </source>
</evidence>
<dbReference type="EMBL" id="KN121895">
    <property type="protein sequence ID" value="KFO35024.1"/>
    <property type="molecule type" value="Genomic_DNA"/>
</dbReference>
<dbReference type="Gene3D" id="4.10.740.10">
    <property type="entry name" value="Coagulation Factor IX"/>
    <property type="match status" value="1"/>
</dbReference>
<evidence type="ECO:0000256" key="4">
    <source>
        <dbReference type="ARBA" id="ARBA00022536"/>
    </source>
</evidence>
<feature type="disulfide bond" evidence="17">
    <location>
        <begin position="330"/>
        <end position="339"/>
    </location>
</feature>
<dbReference type="InterPro" id="IPR013320">
    <property type="entry name" value="ConA-like_dom_sf"/>
</dbReference>
<keyword evidence="11 17" id="KW-1015">Disulfide bond</keyword>
<keyword evidence="5" id="KW-0597">Phosphoprotein</keyword>
<keyword evidence="9" id="KW-0677">Repeat</keyword>
<evidence type="ECO:0000256" key="11">
    <source>
        <dbReference type="ARBA" id="ARBA00023157"/>
    </source>
</evidence>
<evidence type="ECO:0000256" key="2">
    <source>
        <dbReference type="ARBA" id="ARBA00022479"/>
    </source>
</evidence>
<organism evidence="23 24">
    <name type="scientific">Fukomys damarensis</name>
    <name type="common">Damaraland mole rat</name>
    <name type="synonym">Cryptomys damarensis</name>
    <dbReference type="NCBI Taxonomy" id="885580"/>
    <lineage>
        <taxon>Eukaryota</taxon>
        <taxon>Metazoa</taxon>
        <taxon>Chordata</taxon>
        <taxon>Craniata</taxon>
        <taxon>Vertebrata</taxon>
        <taxon>Euteleostomi</taxon>
        <taxon>Mammalia</taxon>
        <taxon>Eutheria</taxon>
        <taxon>Euarchontoglires</taxon>
        <taxon>Glires</taxon>
        <taxon>Rodentia</taxon>
        <taxon>Hystricomorpha</taxon>
        <taxon>Bathyergidae</taxon>
        <taxon>Fukomys</taxon>
    </lineage>
</organism>
<dbReference type="SMART" id="SM00069">
    <property type="entry name" value="GLA"/>
    <property type="match status" value="1"/>
</dbReference>
<evidence type="ECO:0000256" key="5">
    <source>
        <dbReference type="ARBA" id="ARBA00022553"/>
    </source>
</evidence>
<dbReference type="GO" id="GO:0051897">
    <property type="term" value="P:positive regulation of phosphatidylinositol 3-kinase/protein kinase B signal transduction"/>
    <property type="evidence" value="ECO:0007669"/>
    <property type="project" value="UniProtKB-ARBA"/>
</dbReference>
<dbReference type="PRINTS" id="PR00001">
    <property type="entry name" value="GLABLOOD"/>
</dbReference>
<dbReference type="InterPro" id="IPR000152">
    <property type="entry name" value="EGF-type_Asp/Asn_hydroxyl_site"/>
</dbReference>
<evidence type="ECO:0000256" key="3">
    <source>
        <dbReference type="ARBA" id="ARBA00022525"/>
    </source>
</evidence>
<keyword evidence="8" id="KW-0732">Signal</keyword>
<feature type="region of interest" description="Disordered" evidence="19">
    <location>
        <begin position="1"/>
        <end position="135"/>
    </location>
</feature>
<comment type="subunit">
    <text evidence="14">Heterodimer and heterotetramer with AXL.</text>
</comment>
<dbReference type="FunFam" id="2.10.25.10:FF:000240">
    <property type="entry name" value="Vitamin K-dependent protein S"/>
    <property type="match status" value="1"/>
</dbReference>
<evidence type="ECO:0000313" key="23">
    <source>
        <dbReference type="EMBL" id="KFO35024.1"/>
    </source>
</evidence>
<dbReference type="PROSITE" id="PS50998">
    <property type="entry name" value="GLA_2"/>
    <property type="match status" value="1"/>
</dbReference>
<evidence type="ECO:0000256" key="10">
    <source>
        <dbReference type="ARBA" id="ARBA00022837"/>
    </source>
</evidence>
<keyword evidence="3" id="KW-0964">Secreted</keyword>
<dbReference type="Pfam" id="PF14670">
    <property type="entry name" value="FXa_inhibition"/>
    <property type="match status" value="1"/>
</dbReference>
<dbReference type="InterPro" id="IPR035972">
    <property type="entry name" value="GLA-like_dom_SF"/>
</dbReference>
<reference evidence="23 24" key="1">
    <citation type="submission" date="2013-11" db="EMBL/GenBank/DDBJ databases">
        <title>The Damaraland mole rat (Fukomys damarensis) genome and evolution of African mole rats.</title>
        <authorList>
            <person name="Gladyshev V.N."/>
            <person name="Fang X."/>
        </authorList>
    </citation>
    <scope>NUCLEOTIDE SEQUENCE [LARGE SCALE GENOMIC DNA]</scope>
    <source>
        <tissue evidence="23">Liver</tissue>
    </source>
</reference>
<dbReference type="PROSITE" id="PS01187">
    <property type="entry name" value="EGF_CA"/>
    <property type="match status" value="2"/>
</dbReference>
<dbReference type="InterPro" id="IPR001791">
    <property type="entry name" value="Laminin_G"/>
</dbReference>
<dbReference type="PROSITE" id="PS50025">
    <property type="entry name" value="LAM_G_DOMAIN"/>
    <property type="match status" value="2"/>
</dbReference>
<dbReference type="Gene3D" id="2.10.25.10">
    <property type="entry name" value="Laminin"/>
    <property type="match status" value="4"/>
</dbReference>
<accession>A0A091DS97</accession>
<dbReference type="PROSITE" id="PS00010">
    <property type="entry name" value="ASX_HYDROXYL"/>
    <property type="match status" value="4"/>
</dbReference>
<evidence type="ECO:0000256" key="16">
    <source>
        <dbReference type="ARBA" id="ARBA00080741"/>
    </source>
</evidence>
<dbReference type="Gene3D" id="2.60.120.200">
    <property type="match status" value="2"/>
</dbReference>
<dbReference type="InterPro" id="IPR001881">
    <property type="entry name" value="EGF-like_Ca-bd_dom"/>
</dbReference>
<evidence type="ECO:0000256" key="7">
    <source>
        <dbReference type="ARBA" id="ARBA00022723"/>
    </source>
</evidence>
<evidence type="ECO:0000259" key="21">
    <source>
        <dbReference type="PROSITE" id="PS50026"/>
    </source>
</evidence>
<keyword evidence="6" id="KW-0341">Growth regulation</keyword>
<dbReference type="Proteomes" id="UP000028990">
    <property type="component" value="Unassembled WGS sequence"/>
</dbReference>
<proteinExistence type="predicted"/>
<dbReference type="SUPFAM" id="SSF57184">
    <property type="entry name" value="Growth factor receptor domain"/>
    <property type="match status" value="1"/>
</dbReference>
<evidence type="ECO:0000256" key="12">
    <source>
        <dbReference type="ARBA" id="ARBA00023180"/>
    </source>
</evidence>
<dbReference type="PROSITE" id="PS01186">
    <property type="entry name" value="EGF_2"/>
    <property type="match status" value="2"/>
</dbReference>
<evidence type="ECO:0000313" key="24">
    <source>
        <dbReference type="Proteomes" id="UP000028990"/>
    </source>
</evidence>
<dbReference type="InterPro" id="IPR017857">
    <property type="entry name" value="Coagulation_fac-like_Gla_dom"/>
</dbReference>
<dbReference type="InterPro" id="IPR049883">
    <property type="entry name" value="NOTCH1_EGF-like"/>
</dbReference>
<feature type="domain" description="Gla" evidence="22">
    <location>
        <begin position="234"/>
        <end position="280"/>
    </location>
</feature>
<dbReference type="FunFam" id="2.10.25.10:FF:000119">
    <property type="entry name" value="vitamin K-dependent protein S"/>
    <property type="match status" value="1"/>
</dbReference>
<dbReference type="GO" id="GO:0048018">
    <property type="term" value="F:receptor ligand activity"/>
    <property type="evidence" value="ECO:0007669"/>
    <property type="project" value="UniProtKB-ARBA"/>
</dbReference>
<keyword evidence="2" id="KW-0301">Gamma-carboxyglutamic acid</keyword>
<keyword evidence="4 17" id="KW-0245">EGF-like domain</keyword>
<dbReference type="Pfam" id="PF00594">
    <property type="entry name" value="Gla"/>
    <property type="match status" value="1"/>
</dbReference>
<evidence type="ECO:0000256" key="18">
    <source>
        <dbReference type="PROSITE-ProRule" id="PRU00122"/>
    </source>
</evidence>
<dbReference type="SUPFAM" id="SSF57630">
    <property type="entry name" value="GLA-domain"/>
    <property type="match status" value="1"/>
</dbReference>
<evidence type="ECO:0000256" key="14">
    <source>
        <dbReference type="ARBA" id="ARBA00062464"/>
    </source>
</evidence>
<dbReference type="PROSITE" id="PS00022">
    <property type="entry name" value="EGF_1"/>
    <property type="match status" value="1"/>
</dbReference>
<dbReference type="InterPro" id="IPR009030">
    <property type="entry name" value="Growth_fac_rcpt_cys_sf"/>
</dbReference>
<dbReference type="FunFam" id="2.60.120.200:FF:000118">
    <property type="entry name" value="Growth arrest specific 6"/>
    <property type="match status" value="1"/>
</dbReference>
<dbReference type="CDD" id="cd00054">
    <property type="entry name" value="EGF_CA"/>
    <property type="match status" value="2"/>
</dbReference>
<dbReference type="SUPFAM" id="SSF57196">
    <property type="entry name" value="EGF/Laminin"/>
    <property type="match status" value="1"/>
</dbReference>
<evidence type="ECO:0000256" key="17">
    <source>
        <dbReference type="PROSITE-ProRule" id="PRU00076"/>
    </source>
</evidence>
<dbReference type="PROSITE" id="PS50026">
    <property type="entry name" value="EGF_3"/>
    <property type="match status" value="3"/>
</dbReference>
<name>A0A091DS97_FUKDA</name>
<protein>
    <recommendedName>
        <fullName evidence="15">Growth arrest-specific protein 6</fullName>
    </recommendedName>
    <alternativeName>
        <fullName evidence="16">AXL receptor tyrosine kinase ligand</fullName>
    </alternativeName>
</protein>
<dbReference type="PANTHER" id="PTHR24040">
    <property type="entry name" value="LAMININ G-LIKE DOMAIN-CONTAINING PROTEIN"/>
    <property type="match status" value="1"/>
</dbReference>
<dbReference type="GO" id="GO:0005615">
    <property type="term" value="C:extracellular space"/>
    <property type="evidence" value="ECO:0007669"/>
    <property type="project" value="UniProtKB-ARBA"/>
</dbReference>
<feature type="domain" description="EGF-like" evidence="21">
    <location>
        <begin position="302"/>
        <end position="340"/>
    </location>
</feature>
<keyword evidence="12" id="KW-0325">Glycoprotein</keyword>
<dbReference type="eggNOG" id="ENOG502QT2N">
    <property type="taxonomic scope" value="Eukaryota"/>
</dbReference>
<dbReference type="SMART" id="SM00282">
    <property type="entry name" value="LamG"/>
    <property type="match status" value="2"/>
</dbReference>
<dbReference type="CDD" id="cd00110">
    <property type="entry name" value="LamG"/>
    <property type="match status" value="2"/>
</dbReference>
<gene>
    <name evidence="23" type="ORF">H920_03541</name>
</gene>
<feature type="domain" description="EGF-like" evidence="21">
    <location>
        <begin position="384"/>
        <end position="424"/>
    </location>
</feature>
<feature type="domain" description="EGF-like" evidence="21">
    <location>
        <begin position="342"/>
        <end position="383"/>
    </location>
</feature>
<keyword evidence="10" id="KW-0106">Calcium</keyword>
<keyword evidence="7" id="KW-0479">Metal-binding</keyword>
<feature type="compositionally biased region" description="Low complexity" evidence="19">
    <location>
        <begin position="14"/>
        <end position="31"/>
    </location>
</feature>
<comment type="caution">
    <text evidence="17">Lacks conserved residue(s) required for the propagation of feature annotation.</text>
</comment>
<dbReference type="InterPro" id="IPR018097">
    <property type="entry name" value="EGF_Ca-bd_CS"/>
</dbReference>
<dbReference type="FunFam" id="2.10.25.10:FF:000528">
    <property type="entry name" value="Growth arrest-specific protein 6"/>
    <property type="match status" value="1"/>
</dbReference>
<dbReference type="FunFam" id="4.10.740.10:FF:000001">
    <property type="entry name" value="vitamin K-dependent protein S"/>
    <property type="match status" value="1"/>
</dbReference>
<dbReference type="Pfam" id="PF00054">
    <property type="entry name" value="Laminin_G_1"/>
    <property type="match status" value="1"/>
</dbReference>
<dbReference type="STRING" id="885580.ENSFDAP00000006536"/>
<dbReference type="PANTHER" id="PTHR24040:SF14">
    <property type="entry name" value="GROWTH ARREST-SPECIFIC PROTEIN 6"/>
    <property type="match status" value="1"/>
</dbReference>
<dbReference type="InterPro" id="IPR000294">
    <property type="entry name" value="GLA_domain"/>
</dbReference>
<evidence type="ECO:0000256" key="1">
    <source>
        <dbReference type="ARBA" id="ARBA00004613"/>
    </source>
</evidence>
<dbReference type="InterPro" id="IPR000742">
    <property type="entry name" value="EGF"/>
</dbReference>
<dbReference type="SMART" id="SM00179">
    <property type="entry name" value="EGF_CA"/>
    <property type="match status" value="4"/>
</dbReference>
<evidence type="ECO:0000259" key="20">
    <source>
        <dbReference type="PROSITE" id="PS50025"/>
    </source>
</evidence>
<dbReference type="FunFam" id="2.60.120.200:FF:000089">
    <property type="entry name" value="growth arrest-specific protein 6"/>
    <property type="match status" value="1"/>
</dbReference>
<feature type="domain" description="Laminin G" evidence="20">
    <location>
        <begin position="485"/>
        <end position="657"/>
    </location>
</feature>
<dbReference type="PROSITE" id="PS00011">
    <property type="entry name" value="GLA_1"/>
    <property type="match status" value="1"/>
</dbReference>
<evidence type="ECO:0000256" key="9">
    <source>
        <dbReference type="ARBA" id="ARBA00022737"/>
    </source>
</evidence>
<dbReference type="SUPFAM" id="SSF49899">
    <property type="entry name" value="Concanavalin A-like lectins/glucanases"/>
    <property type="match status" value="2"/>
</dbReference>
<evidence type="ECO:0000256" key="13">
    <source>
        <dbReference type="ARBA" id="ARBA00058789"/>
    </source>
</evidence>
<feature type="disulfide bond" evidence="17">
    <location>
        <begin position="311"/>
        <end position="328"/>
    </location>
</feature>
<dbReference type="AlphaFoldDB" id="A0A091DS97"/>
<keyword evidence="24" id="KW-1185">Reference proteome</keyword>
<dbReference type="GO" id="GO:0005509">
    <property type="term" value="F:calcium ion binding"/>
    <property type="evidence" value="ECO:0007669"/>
    <property type="project" value="InterPro"/>
</dbReference>
<feature type="domain" description="Laminin G" evidence="20">
    <location>
        <begin position="671"/>
        <end position="856"/>
    </location>
</feature>
<dbReference type="InterPro" id="IPR051145">
    <property type="entry name" value="GAS-SHBG-PROS"/>
</dbReference>
<evidence type="ECO:0000256" key="8">
    <source>
        <dbReference type="ARBA" id="ARBA00022729"/>
    </source>
</evidence>
<feature type="disulfide bond" evidence="18">
    <location>
        <begin position="829"/>
        <end position="856"/>
    </location>
</feature>
<dbReference type="SMART" id="SM00181">
    <property type="entry name" value="EGF"/>
    <property type="match status" value="4"/>
</dbReference>
<comment type="function">
    <text evidence="13">Ligand for tyrosine-protein kinase receptors AXL, TYRO3 and MER whose signaling is implicated in cell growth and survival, cell adhesion and cell migration. GAS6/AXL signaling plays a role in various processes such as endothelial cell survival during acidification by preventing apoptosis, optimal cytokine signaling during human natural killer cell development, hepatic regeneration, gonadotropin-releasing hormone neuron survival and migration, platelet activation, or regulation of thrombotic responses.</text>
</comment>